<protein>
    <submittedName>
        <fullName evidence="1">Uncharacterized protein</fullName>
    </submittedName>
</protein>
<dbReference type="Proteomes" id="UP001234495">
    <property type="component" value="Unassembled WGS sequence"/>
</dbReference>
<comment type="caution">
    <text evidence="1">The sequence shown here is derived from an EMBL/GenBank/DDBJ whole genome shotgun (WGS) entry which is preliminary data.</text>
</comment>
<proteinExistence type="predicted"/>
<sequence>MNIANYFLLLLMGLLDIQLIEEEGPNFSLYLRGKSLK</sequence>
<organism evidence="1 2">
    <name type="scientific">Metabacillus malikii</name>
    <dbReference type="NCBI Taxonomy" id="1504265"/>
    <lineage>
        <taxon>Bacteria</taxon>
        <taxon>Bacillati</taxon>
        <taxon>Bacillota</taxon>
        <taxon>Bacilli</taxon>
        <taxon>Bacillales</taxon>
        <taxon>Bacillaceae</taxon>
        <taxon>Metabacillus</taxon>
    </lineage>
</organism>
<evidence type="ECO:0000313" key="1">
    <source>
        <dbReference type="EMBL" id="MDQ0230494.1"/>
    </source>
</evidence>
<evidence type="ECO:0000313" key="2">
    <source>
        <dbReference type="Proteomes" id="UP001234495"/>
    </source>
</evidence>
<dbReference type="EMBL" id="JAUSUD010000006">
    <property type="protein sequence ID" value="MDQ0230494.1"/>
    <property type="molecule type" value="Genomic_DNA"/>
</dbReference>
<accession>A0ABT9ZEZ5</accession>
<gene>
    <name evidence="1" type="ORF">J2S19_001750</name>
</gene>
<name>A0ABT9ZEZ5_9BACI</name>
<keyword evidence="2" id="KW-1185">Reference proteome</keyword>
<reference evidence="1 2" key="1">
    <citation type="submission" date="2023-07" db="EMBL/GenBank/DDBJ databases">
        <title>Genomic Encyclopedia of Type Strains, Phase IV (KMG-IV): sequencing the most valuable type-strain genomes for metagenomic binning, comparative biology and taxonomic classification.</title>
        <authorList>
            <person name="Goeker M."/>
        </authorList>
    </citation>
    <scope>NUCLEOTIDE SEQUENCE [LARGE SCALE GENOMIC DNA]</scope>
    <source>
        <strain evidence="1 2">DSM 29005</strain>
    </source>
</reference>